<gene>
    <name evidence="1" type="ORF">SCALOS_LOCUS8378</name>
</gene>
<accession>A0ACA9NCG1</accession>
<proteinExistence type="predicted"/>
<evidence type="ECO:0000313" key="2">
    <source>
        <dbReference type="Proteomes" id="UP000789860"/>
    </source>
</evidence>
<feature type="non-terminal residue" evidence="1">
    <location>
        <position position="1"/>
    </location>
</feature>
<feature type="non-terminal residue" evidence="1">
    <location>
        <position position="155"/>
    </location>
</feature>
<keyword evidence="2" id="KW-1185">Reference proteome</keyword>
<dbReference type="Proteomes" id="UP000789860">
    <property type="component" value="Unassembled WGS sequence"/>
</dbReference>
<evidence type="ECO:0000313" key="1">
    <source>
        <dbReference type="EMBL" id="CAG8642587.1"/>
    </source>
</evidence>
<comment type="caution">
    <text evidence="1">The sequence shown here is derived from an EMBL/GenBank/DDBJ whole genome shotgun (WGS) entry which is preliminary data.</text>
</comment>
<reference evidence="1" key="1">
    <citation type="submission" date="2021-06" db="EMBL/GenBank/DDBJ databases">
        <authorList>
            <person name="Kallberg Y."/>
            <person name="Tangrot J."/>
            <person name="Rosling A."/>
        </authorList>
    </citation>
    <scope>NUCLEOTIDE SEQUENCE</scope>
    <source>
        <strain evidence="1">AU212A</strain>
    </source>
</reference>
<dbReference type="EMBL" id="CAJVPM010021917">
    <property type="protein sequence ID" value="CAG8642587.1"/>
    <property type="molecule type" value="Genomic_DNA"/>
</dbReference>
<sequence length="155" mass="17762">KTFSELVELILQIKDIQECGKTLKWTGPVVAITDCTKIQTKLTYSQELGCIVGSTLGFDINITIYDDIHLKIKEIQDNNLIASQVRSSIYSKRPIIHVQDSKHAKKNRRNAIHSEARLLVLGNNTIRYDQLYQLAYKENSALYIRDVINIDKQDD</sequence>
<organism evidence="1 2">
    <name type="scientific">Scutellospora calospora</name>
    <dbReference type="NCBI Taxonomy" id="85575"/>
    <lineage>
        <taxon>Eukaryota</taxon>
        <taxon>Fungi</taxon>
        <taxon>Fungi incertae sedis</taxon>
        <taxon>Mucoromycota</taxon>
        <taxon>Glomeromycotina</taxon>
        <taxon>Glomeromycetes</taxon>
        <taxon>Diversisporales</taxon>
        <taxon>Gigasporaceae</taxon>
        <taxon>Scutellospora</taxon>
    </lineage>
</organism>
<name>A0ACA9NCG1_9GLOM</name>
<protein>
    <submittedName>
        <fullName evidence="1">6366_t:CDS:1</fullName>
    </submittedName>
</protein>